<dbReference type="Pfam" id="PF06804">
    <property type="entry name" value="Lipoprotein_18"/>
    <property type="match status" value="1"/>
</dbReference>
<evidence type="ECO:0000313" key="3">
    <source>
        <dbReference type="Proteomes" id="UP001524499"/>
    </source>
</evidence>
<organism evidence="2 3">
    <name type="scientific">Methylomonas subterranea</name>
    <dbReference type="NCBI Taxonomy" id="2952225"/>
    <lineage>
        <taxon>Bacteria</taxon>
        <taxon>Pseudomonadati</taxon>
        <taxon>Pseudomonadota</taxon>
        <taxon>Gammaproteobacteria</taxon>
        <taxon>Methylococcales</taxon>
        <taxon>Methylococcaceae</taxon>
        <taxon>Methylomonas</taxon>
    </lineage>
</organism>
<feature type="compositionally biased region" description="Low complexity" evidence="1">
    <location>
        <begin position="102"/>
        <end position="125"/>
    </location>
</feature>
<dbReference type="PROSITE" id="PS51257">
    <property type="entry name" value="PROKAR_LIPOPROTEIN"/>
    <property type="match status" value="1"/>
</dbReference>
<dbReference type="EMBL" id="JANIBJ010000009">
    <property type="protein sequence ID" value="MCQ8103670.1"/>
    <property type="molecule type" value="Genomic_DNA"/>
</dbReference>
<feature type="compositionally biased region" description="Low complexity" evidence="1">
    <location>
        <begin position="61"/>
        <end position="71"/>
    </location>
</feature>
<dbReference type="RefSeq" id="WP_256601391.1">
    <property type="nucleotide sequence ID" value="NZ_JANIBJ010000009.1"/>
</dbReference>
<evidence type="ECO:0000256" key="1">
    <source>
        <dbReference type="SAM" id="MobiDB-lite"/>
    </source>
</evidence>
<name>A0ABT1TDZ0_9GAMM</name>
<proteinExistence type="predicted"/>
<sequence>MNKNSMQRGMAGGLILCGLSACGTIKSWFPDKERDYQFTSEIPELIIPDDLKNKGLERVATAEPAASADEAGPVSASAAANPETGAEADVAQDRPDNHGVGASKTEPSEPAAAETNAEAQTEASAPAGASSLQIDQAKMPATRMVGRALTRKKVEIVERNIDKGYFYVKYDPDAVQVKDESIWDEFNFLFGDDPSREQEYRISVRGLGPQTSEVTVQDEQGKNLSSPAANALLKLITEGINQAVDQNDEPEVPAQPATGQQPAENTENPAAHD</sequence>
<keyword evidence="3" id="KW-1185">Reference proteome</keyword>
<feature type="region of interest" description="Disordered" evidence="1">
    <location>
        <begin position="241"/>
        <end position="273"/>
    </location>
</feature>
<gene>
    <name evidence="2" type="primary">bamC</name>
    <name evidence="2" type="ORF">NP590_06105</name>
</gene>
<dbReference type="InterPro" id="IPR042268">
    <property type="entry name" value="BamC_C"/>
</dbReference>
<dbReference type="Proteomes" id="UP001524499">
    <property type="component" value="Unassembled WGS sequence"/>
</dbReference>
<feature type="compositionally biased region" description="Polar residues" evidence="1">
    <location>
        <begin position="257"/>
        <end position="273"/>
    </location>
</feature>
<comment type="caution">
    <text evidence="2">The sequence shown here is derived from an EMBL/GenBank/DDBJ whole genome shotgun (WGS) entry which is preliminary data.</text>
</comment>
<accession>A0ABT1TDZ0</accession>
<feature type="region of interest" description="Disordered" evidence="1">
    <location>
        <begin position="61"/>
        <end position="135"/>
    </location>
</feature>
<dbReference type="Gene3D" id="3.30.310.170">
    <property type="entry name" value="Outer membrane protein assembly factor BamC"/>
    <property type="match status" value="1"/>
</dbReference>
<protein>
    <submittedName>
        <fullName evidence="2">Outer membrane protein assembly factor BamC</fullName>
    </submittedName>
</protein>
<dbReference type="InterPro" id="IPR010653">
    <property type="entry name" value="NlpB/DapX"/>
</dbReference>
<evidence type="ECO:0000313" key="2">
    <source>
        <dbReference type="EMBL" id="MCQ8103670.1"/>
    </source>
</evidence>
<reference evidence="2 3" key="1">
    <citation type="submission" date="2022-07" db="EMBL/GenBank/DDBJ databases">
        <title>Methylomonas rivi sp. nov., Methylomonas rosea sp. nov., Methylomonas aureus sp. nov. and Methylomonas subterranea sp. nov., four novel methanotrophs isolated from a freshwater creek and the deep terrestrial subsurface.</title>
        <authorList>
            <person name="Abin C."/>
            <person name="Sankaranarayanan K."/>
            <person name="Garner C."/>
            <person name="Sindelar R."/>
            <person name="Kotary K."/>
            <person name="Garner R."/>
            <person name="Barclay S."/>
            <person name="Lawson P."/>
            <person name="Krumholz L."/>
        </authorList>
    </citation>
    <scope>NUCLEOTIDE SEQUENCE [LARGE SCALE GENOMIC DNA]</scope>
    <source>
        <strain evidence="2 3">SURF-2</strain>
    </source>
</reference>